<comment type="similarity">
    <text evidence="1">Belongs to the nitronate monooxygenase family. NMO class I subfamily.</text>
</comment>
<evidence type="ECO:0000313" key="6">
    <source>
        <dbReference type="EMBL" id="KMO32361.1"/>
    </source>
</evidence>
<dbReference type="SUPFAM" id="SSF51412">
    <property type="entry name" value="Inosine monophosphate dehydrogenase (IMPDH)"/>
    <property type="match status" value="1"/>
</dbReference>
<evidence type="ECO:0000256" key="5">
    <source>
        <dbReference type="ARBA" id="ARBA00023033"/>
    </source>
</evidence>
<keyword evidence="5" id="KW-0503">Monooxygenase</keyword>
<evidence type="ECO:0000313" key="7">
    <source>
        <dbReference type="Proteomes" id="UP000035929"/>
    </source>
</evidence>
<dbReference type="EMBL" id="LABX01000137">
    <property type="protein sequence ID" value="KMO32361.1"/>
    <property type="molecule type" value="Genomic_DNA"/>
</dbReference>
<dbReference type="Pfam" id="PF03060">
    <property type="entry name" value="NMO"/>
    <property type="match status" value="1"/>
</dbReference>
<dbReference type="Gene3D" id="3.20.20.70">
    <property type="entry name" value="Aldolase class I"/>
    <property type="match status" value="1"/>
</dbReference>
<dbReference type="AlphaFoldDB" id="A0A0J6V0N2"/>
<evidence type="ECO:0000256" key="4">
    <source>
        <dbReference type="ARBA" id="ARBA00023002"/>
    </source>
</evidence>
<organism evidence="6 7">
    <name type="scientific">Methylobacterium aquaticum</name>
    <dbReference type="NCBI Taxonomy" id="270351"/>
    <lineage>
        <taxon>Bacteria</taxon>
        <taxon>Pseudomonadati</taxon>
        <taxon>Pseudomonadota</taxon>
        <taxon>Alphaproteobacteria</taxon>
        <taxon>Hyphomicrobiales</taxon>
        <taxon>Methylobacteriaceae</taxon>
        <taxon>Methylobacterium</taxon>
    </lineage>
</organism>
<accession>A0A0J6V0N2</accession>
<dbReference type="CDD" id="cd04730">
    <property type="entry name" value="NPD_like"/>
    <property type="match status" value="1"/>
</dbReference>
<dbReference type="InterPro" id="IPR004136">
    <property type="entry name" value="NMO"/>
</dbReference>
<reference evidence="6 7" key="1">
    <citation type="submission" date="2015-03" db="EMBL/GenBank/DDBJ databases">
        <title>Genome sequencing of Methylobacterium aquaticum DSM16371 type strain.</title>
        <authorList>
            <person name="Chaudhry V."/>
            <person name="Patil P.B."/>
        </authorList>
    </citation>
    <scope>NUCLEOTIDE SEQUENCE [LARGE SCALE GENOMIC DNA]</scope>
    <source>
        <strain evidence="6 7">DSM 16371</strain>
    </source>
</reference>
<comment type="caution">
    <text evidence="6">The sequence shown here is derived from an EMBL/GenBank/DDBJ whole genome shotgun (WGS) entry which is preliminary data.</text>
</comment>
<proteinExistence type="inferred from homology"/>
<dbReference type="Proteomes" id="UP000035929">
    <property type="component" value="Unassembled WGS sequence"/>
</dbReference>
<dbReference type="PATRIC" id="fig|270351.6.peg.1145"/>
<keyword evidence="3" id="KW-0288">FMN</keyword>
<dbReference type="OrthoDB" id="9778912at2"/>
<evidence type="ECO:0000256" key="1">
    <source>
        <dbReference type="ARBA" id="ARBA00009881"/>
    </source>
</evidence>
<gene>
    <name evidence="6" type="ORF">VP06_17830</name>
</gene>
<dbReference type="PANTHER" id="PTHR42747">
    <property type="entry name" value="NITRONATE MONOOXYGENASE-RELATED"/>
    <property type="match status" value="1"/>
</dbReference>
<dbReference type="PANTHER" id="PTHR42747:SF4">
    <property type="entry name" value="BLR1330 PROTEIN"/>
    <property type="match status" value="1"/>
</dbReference>
<name>A0A0J6V0N2_9HYPH</name>
<evidence type="ECO:0000256" key="3">
    <source>
        <dbReference type="ARBA" id="ARBA00022643"/>
    </source>
</evidence>
<keyword evidence="4" id="KW-0560">Oxidoreductase</keyword>
<protein>
    <submittedName>
        <fullName evidence="6">Uncharacterized protein</fullName>
    </submittedName>
</protein>
<sequence length="323" mass="33838">MIPASLAGRLRLPAIASPLFLVSGPDLVVETCRAGMVGTFPSFNQRTPEGYEAWLKDIRGRLGGGAAPGAAPWAAQFAIHRTNRRQDADMALTVQYQVPILITALGITREVVDAVHAYGGLVFHDAINMRHAKRALEAGVDGIIAVCAGAGGHAGLYNPFAFIGELRPLLGDKALILSGCMIDGAAIAGAIAAGADLAYVGTRFVNTTESLASARMKQMVIASNIDDIEYSAEVDGVGANWLRQTMPTTNLRDGAAVGTMDVTRVLGEGAKRWRDILSAGQGVGATRDTVPAAELVARLEREFHAAAGRLGRIASGAVRREAA</sequence>
<keyword evidence="2" id="KW-0285">Flavoprotein</keyword>
<dbReference type="GO" id="GO:0018580">
    <property type="term" value="F:nitronate monooxygenase activity"/>
    <property type="evidence" value="ECO:0007669"/>
    <property type="project" value="InterPro"/>
</dbReference>
<dbReference type="InterPro" id="IPR013785">
    <property type="entry name" value="Aldolase_TIM"/>
</dbReference>
<evidence type="ECO:0000256" key="2">
    <source>
        <dbReference type="ARBA" id="ARBA00022630"/>
    </source>
</evidence>